<dbReference type="GO" id="GO:0006879">
    <property type="term" value="P:intracellular iron ion homeostasis"/>
    <property type="evidence" value="ECO:0007669"/>
    <property type="project" value="UniProtKB-KW"/>
</dbReference>
<sequence length="172" mass="20086">MAFNHPLSKECGVAINYVASYELHVSDAYLCMACYYIDDPKEPFFSGFFEDQAEVKREHGKQFLRYLIGRGNTICLPVIKRPEVDNWQTGIKALECALELENQLTKLLMELRVTAATNNDSHLLSFMKRFQDKQRKDITHLQHQIVYFRILEKEIQKEEEMLKKAAERKPVG</sequence>
<evidence type="ECO:0000256" key="2">
    <source>
        <dbReference type="ARBA" id="ARBA00022434"/>
    </source>
</evidence>
<comment type="function">
    <text evidence="9">Stores iron in a soluble, non-toxic, readily available form. Important for iron homeostasis. Iron is taken up in the ferrous form and deposited as ferric hydroxides after oxidation.</text>
</comment>
<feature type="binding site" evidence="8">
    <location>
        <position position="22"/>
    </location>
    <ligand>
        <name>Fe cation</name>
        <dbReference type="ChEBI" id="CHEBI:24875"/>
        <label>1</label>
    </ligand>
</feature>
<evidence type="ECO:0000256" key="8">
    <source>
        <dbReference type="PIRSR" id="PIRSR601519-1"/>
    </source>
</evidence>
<dbReference type="GO" id="GO:0004322">
    <property type="term" value="F:ferroxidase activity"/>
    <property type="evidence" value="ECO:0007669"/>
    <property type="project" value="UniProtKB-EC"/>
</dbReference>
<dbReference type="PANTHER" id="PTHR11431:SF54">
    <property type="entry name" value="FERRITIN"/>
    <property type="match status" value="1"/>
</dbReference>
<dbReference type="GO" id="GO:0006826">
    <property type="term" value="P:iron ion transport"/>
    <property type="evidence" value="ECO:0007669"/>
    <property type="project" value="InterPro"/>
</dbReference>
<dbReference type="EMBL" id="JAULJE010000004">
    <property type="protein sequence ID" value="KAK1343828.1"/>
    <property type="molecule type" value="Genomic_DNA"/>
</dbReference>
<comment type="catalytic activity">
    <reaction evidence="7">
        <text>4 Fe(2+) + O2 + 4 H(+) = 4 Fe(3+) + 2 H2O</text>
        <dbReference type="Rhea" id="RHEA:11148"/>
        <dbReference type="ChEBI" id="CHEBI:15377"/>
        <dbReference type="ChEBI" id="CHEBI:15378"/>
        <dbReference type="ChEBI" id="CHEBI:15379"/>
        <dbReference type="ChEBI" id="CHEBI:29033"/>
        <dbReference type="ChEBI" id="CHEBI:29034"/>
        <dbReference type="EC" id="1.16.3.1"/>
    </reaction>
</comment>
<organism evidence="11 12">
    <name type="scientific">Cnephaeus nilssonii</name>
    <name type="common">Northern bat</name>
    <name type="synonym">Eptesicus nilssonii</name>
    <dbReference type="NCBI Taxonomy" id="3371016"/>
    <lineage>
        <taxon>Eukaryota</taxon>
        <taxon>Metazoa</taxon>
        <taxon>Chordata</taxon>
        <taxon>Craniata</taxon>
        <taxon>Vertebrata</taxon>
        <taxon>Euteleostomi</taxon>
        <taxon>Mammalia</taxon>
        <taxon>Eutheria</taxon>
        <taxon>Laurasiatheria</taxon>
        <taxon>Chiroptera</taxon>
        <taxon>Yangochiroptera</taxon>
        <taxon>Vespertilionidae</taxon>
        <taxon>Cnephaeus</taxon>
    </lineage>
</organism>
<proteinExistence type="inferred from homology"/>
<evidence type="ECO:0000313" key="12">
    <source>
        <dbReference type="Proteomes" id="UP001177744"/>
    </source>
</evidence>
<feature type="binding site" evidence="8">
    <location>
        <position position="134"/>
    </location>
    <ligand>
        <name>Fe cation</name>
        <dbReference type="ChEBI" id="CHEBI:24875"/>
        <label>1</label>
    </ligand>
</feature>
<dbReference type="GO" id="GO:0008198">
    <property type="term" value="F:ferrous iron binding"/>
    <property type="evidence" value="ECO:0007669"/>
    <property type="project" value="TreeGrafter"/>
</dbReference>
<dbReference type="InterPro" id="IPR009040">
    <property type="entry name" value="Ferritin-like_diiron"/>
</dbReference>
<dbReference type="InterPro" id="IPR009078">
    <property type="entry name" value="Ferritin-like_SF"/>
</dbReference>
<dbReference type="GO" id="GO:0005737">
    <property type="term" value="C:cytoplasm"/>
    <property type="evidence" value="ECO:0007669"/>
    <property type="project" value="TreeGrafter"/>
</dbReference>
<keyword evidence="3 8" id="KW-0479">Metal-binding</keyword>
<keyword evidence="2 9" id="KW-0409">Iron storage</keyword>
<gene>
    <name evidence="11" type="ORF">QTO34_014382</name>
</gene>
<evidence type="ECO:0000313" key="11">
    <source>
        <dbReference type="EMBL" id="KAK1343828.1"/>
    </source>
</evidence>
<comment type="function">
    <text evidence="6">Stores iron in a soluble, non-toxic, readily available form. Important for iron homeostasis. Has ferroxidase activity. Iron is taken up in the ferrous form and deposited as ferric hydroxides after oxidation.</text>
</comment>
<keyword evidence="5 8" id="KW-0408">Iron</keyword>
<dbReference type="Gene3D" id="1.20.1260.10">
    <property type="match status" value="1"/>
</dbReference>
<evidence type="ECO:0000256" key="6">
    <source>
        <dbReference type="ARBA" id="ARBA00025111"/>
    </source>
</evidence>
<evidence type="ECO:0000259" key="10">
    <source>
        <dbReference type="PROSITE" id="PS50905"/>
    </source>
</evidence>
<evidence type="ECO:0000256" key="4">
    <source>
        <dbReference type="ARBA" id="ARBA00023002"/>
    </source>
</evidence>
<feature type="binding site" evidence="8">
    <location>
        <position position="101"/>
    </location>
    <ligand>
        <name>Fe cation</name>
        <dbReference type="ChEBI" id="CHEBI:24875"/>
        <label>1</label>
    </ligand>
</feature>
<reference evidence="11" key="1">
    <citation type="submission" date="2023-06" db="EMBL/GenBank/DDBJ databases">
        <title>Reference genome for the Northern bat (Eptesicus nilssonii), a most northern bat species.</title>
        <authorList>
            <person name="Laine V.N."/>
            <person name="Pulliainen A.T."/>
            <person name="Lilley T.M."/>
        </authorList>
    </citation>
    <scope>NUCLEOTIDE SEQUENCE</scope>
    <source>
        <strain evidence="11">BLF_Eptnil</strain>
        <tissue evidence="11">Kidney</tissue>
    </source>
</reference>
<dbReference type="Pfam" id="PF00210">
    <property type="entry name" value="Ferritin"/>
    <property type="match status" value="1"/>
</dbReference>
<dbReference type="InterPro" id="IPR012347">
    <property type="entry name" value="Ferritin-like"/>
</dbReference>
<evidence type="ECO:0000256" key="5">
    <source>
        <dbReference type="ARBA" id="ARBA00023004"/>
    </source>
</evidence>
<keyword evidence="12" id="KW-1185">Reference proteome</keyword>
<evidence type="ECO:0000256" key="1">
    <source>
        <dbReference type="ARBA" id="ARBA00007513"/>
    </source>
</evidence>
<name>A0AA40LTY3_CNENI</name>
<evidence type="ECO:0000256" key="7">
    <source>
        <dbReference type="ARBA" id="ARBA00047990"/>
    </source>
</evidence>
<dbReference type="GO" id="GO:0008199">
    <property type="term" value="F:ferric iron binding"/>
    <property type="evidence" value="ECO:0007669"/>
    <property type="project" value="InterPro"/>
</dbReference>
<dbReference type="Proteomes" id="UP001177744">
    <property type="component" value="Unassembled WGS sequence"/>
</dbReference>
<keyword evidence="4" id="KW-0560">Oxidoreductase</keyword>
<dbReference type="PROSITE" id="PS50905">
    <property type="entry name" value="FERRITIN_LIKE"/>
    <property type="match status" value="1"/>
</dbReference>
<feature type="binding site" evidence="8">
    <location>
        <position position="59"/>
    </location>
    <ligand>
        <name>Fe cation</name>
        <dbReference type="ChEBI" id="CHEBI:24875"/>
        <label>1</label>
    </ligand>
</feature>
<dbReference type="SUPFAM" id="SSF47240">
    <property type="entry name" value="Ferritin-like"/>
    <property type="match status" value="1"/>
</dbReference>
<feature type="domain" description="Ferritin-like diiron" evidence="10">
    <location>
        <begin position="5"/>
        <end position="152"/>
    </location>
</feature>
<dbReference type="AlphaFoldDB" id="A0AA40LTY3"/>
<accession>A0AA40LTY3</accession>
<evidence type="ECO:0000256" key="9">
    <source>
        <dbReference type="RuleBase" id="RU361145"/>
    </source>
</evidence>
<dbReference type="InterPro" id="IPR001519">
    <property type="entry name" value="Ferritin"/>
</dbReference>
<comment type="similarity">
    <text evidence="1 9">Belongs to the ferritin family.</text>
</comment>
<dbReference type="PANTHER" id="PTHR11431">
    <property type="entry name" value="FERRITIN"/>
    <property type="match status" value="1"/>
</dbReference>
<protein>
    <recommendedName>
        <fullName evidence="9">Ferritin</fullName>
    </recommendedName>
</protein>
<evidence type="ECO:0000256" key="3">
    <source>
        <dbReference type="ARBA" id="ARBA00022723"/>
    </source>
</evidence>
<dbReference type="InterPro" id="IPR008331">
    <property type="entry name" value="Ferritin_DPS_dom"/>
</dbReference>
<comment type="caution">
    <text evidence="11">The sequence shown here is derived from an EMBL/GenBank/DDBJ whole genome shotgun (WGS) entry which is preliminary data.</text>
</comment>